<gene>
    <name evidence="1" type="ORF">F511_18552</name>
</gene>
<organism evidence="1 2">
    <name type="scientific">Dorcoceras hygrometricum</name>
    <dbReference type="NCBI Taxonomy" id="472368"/>
    <lineage>
        <taxon>Eukaryota</taxon>
        <taxon>Viridiplantae</taxon>
        <taxon>Streptophyta</taxon>
        <taxon>Embryophyta</taxon>
        <taxon>Tracheophyta</taxon>
        <taxon>Spermatophyta</taxon>
        <taxon>Magnoliopsida</taxon>
        <taxon>eudicotyledons</taxon>
        <taxon>Gunneridae</taxon>
        <taxon>Pentapetalae</taxon>
        <taxon>asterids</taxon>
        <taxon>lamiids</taxon>
        <taxon>Lamiales</taxon>
        <taxon>Gesneriaceae</taxon>
        <taxon>Didymocarpoideae</taxon>
        <taxon>Trichosporeae</taxon>
        <taxon>Loxocarpinae</taxon>
        <taxon>Dorcoceras</taxon>
    </lineage>
</organism>
<dbReference type="EMBL" id="KV014895">
    <property type="protein sequence ID" value="KZV21386.1"/>
    <property type="molecule type" value="Genomic_DNA"/>
</dbReference>
<reference evidence="1 2" key="1">
    <citation type="journal article" date="2015" name="Proc. Natl. Acad. Sci. U.S.A.">
        <title>The resurrection genome of Boea hygrometrica: A blueprint for survival of dehydration.</title>
        <authorList>
            <person name="Xiao L."/>
            <person name="Yang G."/>
            <person name="Zhang L."/>
            <person name="Yang X."/>
            <person name="Zhao S."/>
            <person name="Ji Z."/>
            <person name="Zhou Q."/>
            <person name="Hu M."/>
            <person name="Wang Y."/>
            <person name="Chen M."/>
            <person name="Xu Y."/>
            <person name="Jin H."/>
            <person name="Xiao X."/>
            <person name="Hu G."/>
            <person name="Bao F."/>
            <person name="Hu Y."/>
            <person name="Wan P."/>
            <person name="Li L."/>
            <person name="Deng X."/>
            <person name="Kuang T."/>
            <person name="Xiang C."/>
            <person name="Zhu J.K."/>
            <person name="Oliver M.J."/>
            <person name="He Y."/>
        </authorList>
    </citation>
    <scope>NUCLEOTIDE SEQUENCE [LARGE SCALE GENOMIC DNA]</scope>
    <source>
        <strain evidence="2">cv. XS01</strain>
    </source>
</reference>
<name>A0A2Z7AIL3_9LAMI</name>
<protein>
    <submittedName>
        <fullName evidence="1">NB-ARC domain containing protein</fullName>
    </submittedName>
</protein>
<dbReference type="AlphaFoldDB" id="A0A2Z7AIL3"/>
<dbReference type="Proteomes" id="UP000250235">
    <property type="component" value="Unassembled WGS sequence"/>
</dbReference>
<proteinExistence type="predicted"/>
<evidence type="ECO:0000313" key="2">
    <source>
        <dbReference type="Proteomes" id="UP000250235"/>
    </source>
</evidence>
<evidence type="ECO:0000313" key="1">
    <source>
        <dbReference type="EMBL" id="KZV21386.1"/>
    </source>
</evidence>
<sequence>MIYLAEFRSGVEISAITIGIYRWRGGGVERPSLRALIPLYVARYEIINLGIDLEAVGIRELKSEFSLVKAGLTVQQLLGAFPASGLTIPAAGFSCVWFNYSCSWFFLRLVLQSQRITQNPLAAGSKTQRLNLTKRRRSTSSTVFPNQQLVTHASADPVVNTQKC</sequence>
<accession>A0A2Z7AIL3</accession>
<keyword evidence="2" id="KW-1185">Reference proteome</keyword>